<dbReference type="Proteomes" id="UP000467105">
    <property type="component" value="Chromosome"/>
</dbReference>
<dbReference type="RefSeq" id="WP_085270798.1">
    <property type="nucleotide sequence ID" value="NZ_AP022614.1"/>
</dbReference>
<evidence type="ECO:0000313" key="2">
    <source>
        <dbReference type="Proteomes" id="UP000467105"/>
    </source>
</evidence>
<dbReference type="OrthoDB" id="3381348at2"/>
<keyword evidence="2" id="KW-1185">Reference proteome</keyword>
<reference evidence="1 2" key="1">
    <citation type="journal article" date="2019" name="Emerg. Microbes Infect.">
        <title>Comprehensive subspecies identification of 175 nontuberculous mycobacteria species based on 7547 genomic profiles.</title>
        <authorList>
            <person name="Matsumoto Y."/>
            <person name="Kinjo T."/>
            <person name="Motooka D."/>
            <person name="Nabeya D."/>
            <person name="Jung N."/>
            <person name="Uechi K."/>
            <person name="Horii T."/>
            <person name="Iida T."/>
            <person name="Fujita J."/>
            <person name="Nakamura S."/>
        </authorList>
    </citation>
    <scope>NUCLEOTIDE SEQUENCE [LARGE SCALE GENOMIC DNA]</scope>
    <source>
        <strain evidence="1 2">JCM 14742</strain>
    </source>
</reference>
<dbReference type="Pfam" id="PF10615">
    <property type="entry name" value="DUF2470"/>
    <property type="match status" value="1"/>
</dbReference>
<name>A0A7I7YYP4_9MYCO</name>
<dbReference type="Gene3D" id="3.20.180.10">
    <property type="entry name" value="PNP-oxidase-like"/>
    <property type="match status" value="1"/>
</dbReference>
<dbReference type="SUPFAM" id="SSF50475">
    <property type="entry name" value="FMN-binding split barrel"/>
    <property type="match status" value="1"/>
</dbReference>
<organism evidence="1 2">
    <name type="scientific">Mycobacterium parmense</name>
    <dbReference type="NCBI Taxonomy" id="185642"/>
    <lineage>
        <taxon>Bacteria</taxon>
        <taxon>Bacillati</taxon>
        <taxon>Actinomycetota</taxon>
        <taxon>Actinomycetes</taxon>
        <taxon>Mycobacteriales</taxon>
        <taxon>Mycobacteriaceae</taxon>
        <taxon>Mycobacterium</taxon>
        <taxon>Mycobacterium simiae complex</taxon>
    </lineage>
</organism>
<dbReference type="EMBL" id="AP022614">
    <property type="protein sequence ID" value="BBZ46789.1"/>
    <property type="molecule type" value="Genomic_DNA"/>
</dbReference>
<dbReference type="AlphaFoldDB" id="A0A7I7YYP4"/>
<accession>A0A7I7YYP4</accession>
<gene>
    <name evidence="1" type="ORF">MPRM_40700</name>
</gene>
<evidence type="ECO:0000313" key="1">
    <source>
        <dbReference type="EMBL" id="BBZ46789.1"/>
    </source>
</evidence>
<proteinExistence type="predicted"/>
<dbReference type="InterPro" id="IPR037119">
    <property type="entry name" value="Haem_oxidase_HugZ-like_sf"/>
</dbReference>
<sequence length="273" mass="29576">MTLTCPAPTTAERIRSACARAGGALLAVEPRDVMASGGAAAICVPLHHLLPDGSFAVAVPADGERLARHPLCGTQALLELIDYAPLPVREPVRSLVWVRGQLRQVPPEAVTATLDLIACADPNPVLLQVVTPRSAPPDPTDPTGDRYALLRLEIASVVVTDAVGAEPVTVAELLAARPDPFCEVESDLLRHLDSAHNDVVTRLASRLPAGVRRGRVRLLGLDRYGMRFRIERHEGDHDVRLPFHRPVDDMTSLRQAIRVLMGCPFVNGLRARR</sequence>
<protein>
    <submittedName>
        <fullName evidence="1">Uncharacterized protein</fullName>
    </submittedName>
</protein>
<dbReference type="InterPro" id="IPR019595">
    <property type="entry name" value="DUF2470"/>
</dbReference>